<evidence type="ECO:0000313" key="3">
    <source>
        <dbReference type="Proteomes" id="UP001631993"/>
    </source>
</evidence>
<dbReference type="Proteomes" id="UP001631993">
    <property type="component" value="Unassembled WGS sequence"/>
</dbReference>
<sequence length="76" mass="7813">MSNTEKQSTTDTADITTLENHAPILPALSELKKPEAETPGTSETSGTAEPVAEGEIVTMENHAPAPPALDLDGGGK</sequence>
<proteinExistence type="predicted"/>
<dbReference type="EMBL" id="JBJVNE010000010">
    <property type="protein sequence ID" value="MFM9648815.1"/>
    <property type="molecule type" value="Genomic_DNA"/>
</dbReference>
<accession>A0ABW9IK02</accession>
<comment type="caution">
    <text evidence="2">The sequence shown here is derived from an EMBL/GenBank/DDBJ whole genome shotgun (WGS) entry which is preliminary data.</text>
</comment>
<feature type="region of interest" description="Disordered" evidence="1">
    <location>
        <begin position="1"/>
        <end position="76"/>
    </location>
</feature>
<organism evidence="2 3">
    <name type="scientific">Streptomyces galilaeus</name>
    <dbReference type="NCBI Taxonomy" id="33899"/>
    <lineage>
        <taxon>Bacteria</taxon>
        <taxon>Bacillati</taxon>
        <taxon>Actinomycetota</taxon>
        <taxon>Actinomycetes</taxon>
        <taxon>Kitasatosporales</taxon>
        <taxon>Streptomycetaceae</taxon>
        <taxon>Streptomyces</taxon>
    </lineage>
</organism>
<evidence type="ECO:0000313" key="2">
    <source>
        <dbReference type="EMBL" id="MFM9648815.1"/>
    </source>
</evidence>
<dbReference type="GeneID" id="93763944"/>
<keyword evidence="3" id="KW-1185">Reference proteome</keyword>
<dbReference type="RefSeq" id="WP_086766283.1">
    <property type="nucleotide sequence ID" value="NZ_BMVS01000005.1"/>
</dbReference>
<feature type="compositionally biased region" description="Polar residues" evidence="1">
    <location>
        <begin position="1"/>
        <end position="19"/>
    </location>
</feature>
<evidence type="ECO:0008006" key="4">
    <source>
        <dbReference type="Google" id="ProtNLM"/>
    </source>
</evidence>
<gene>
    <name evidence="2" type="ORF">ACKI1S_21965</name>
</gene>
<evidence type="ECO:0000256" key="1">
    <source>
        <dbReference type="SAM" id="MobiDB-lite"/>
    </source>
</evidence>
<reference evidence="2 3" key="1">
    <citation type="submission" date="2024-12" db="EMBL/GenBank/DDBJ databases">
        <title>Forecasting of Potato common scab and diversities of Pathogenic streptomyces spp. in china.</title>
        <authorList>
            <person name="Handique U."/>
            <person name="Wu J."/>
        </authorList>
    </citation>
    <scope>NUCLEOTIDE SEQUENCE [LARGE SCALE GENOMIC DNA]</scope>
    <source>
        <strain evidence="2 3">ZRIMU1585</strain>
    </source>
</reference>
<protein>
    <recommendedName>
        <fullName evidence="4">Sigma-like protein</fullName>
    </recommendedName>
</protein>
<name>A0ABW9IK02_STRGJ</name>